<protein>
    <submittedName>
        <fullName evidence="1">Uncharacterized protein</fullName>
    </submittedName>
</protein>
<gene>
    <name evidence="1" type="ORF">O1611_g5434</name>
</gene>
<evidence type="ECO:0000313" key="1">
    <source>
        <dbReference type="EMBL" id="KAJ8128203.1"/>
    </source>
</evidence>
<organism evidence="1 2">
    <name type="scientific">Lasiodiplodia mahajangana</name>
    <dbReference type="NCBI Taxonomy" id="1108764"/>
    <lineage>
        <taxon>Eukaryota</taxon>
        <taxon>Fungi</taxon>
        <taxon>Dikarya</taxon>
        <taxon>Ascomycota</taxon>
        <taxon>Pezizomycotina</taxon>
        <taxon>Dothideomycetes</taxon>
        <taxon>Dothideomycetes incertae sedis</taxon>
        <taxon>Botryosphaeriales</taxon>
        <taxon>Botryosphaeriaceae</taxon>
        <taxon>Lasiodiplodia</taxon>
    </lineage>
</organism>
<sequence>MHTEELPSYSTATAESMGECPPYTEENTPREDDFDTELTESTATLEYDGDDPAVTIHPLRSRDGVLVKVQPPIQPRDPNISHIPCDIVLVIDVSISMNDDAPAPVDPRLGNDSEQRDFGLTVLDLTKHAARTIVSTLDEGDRLGIVTFSSTAKVVQGLTPMTKILKEETNDKISHLQMEELTNLWDGITTGLRLFETKDGGGRVPALMVLTDGQPNRGHPNRGYVNKLRYMSPLPAVIHTFGFGYSIKSGLLKAIAEATDGNYAFIPDAGMIGTVMVHAVAHLQSTYATRSTLELSVPEGTLLKSTTGESISQPQYEKGKKKIVVQLGNLQYGQSRDIYLENVDKSGQRTIFELSEKHGIMHAKLTFSRMQSPQYVIFAERDMIEASPLSRSVIAYHQSRSMICELLSSFFSIKDLKYNARPDSILEERLQEVIDNIPARGYKDRYNRSIMEDLEGQITEALSNKKYFYRWGCHYFLSLWNAHEKQLCNSFKDPGPLMYNNNKLFIRCRDILDDAFDNIPAPVPSKPRRINDKRTLKVEPPPSMKEYNEPDKGCFSATSPVKLATGTEMPVGTLQKGMEVQTPAGPRHVRAVLKSEVHDILMCRVGDLLVTSWHPIRHVENEKNTWAFPIDVAEQTVQYSGTICSVLLEPSPDVDAHAIWVGGVWGVALGHGLLHGEDVRAHQFFGDYNAVLEELMTLGPGDHGVYHSAGLRRDPDTGRVCGFKRLPSSYASEVVGRSVDTGKINSTLPGVCV</sequence>
<keyword evidence="2" id="KW-1185">Reference proteome</keyword>
<name>A0ACC2JLT0_9PEZI</name>
<dbReference type="EMBL" id="JAPUUL010001154">
    <property type="protein sequence ID" value="KAJ8128203.1"/>
    <property type="molecule type" value="Genomic_DNA"/>
</dbReference>
<comment type="caution">
    <text evidence="1">The sequence shown here is derived from an EMBL/GenBank/DDBJ whole genome shotgun (WGS) entry which is preliminary data.</text>
</comment>
<dbReference type="Proteomes" id="UP001153332">
    <property type="component" value="Unassembled WGS sequence"/>
</dbReference>
<proteinExistence type="predicted"/>
<evidence type="ECO:0000313" key="2">
    <source>
        <dbReference type="Proteomes" id="UP001153332"/>
    </source>
</evidence>
<reference evidence="1" key="1">
    <citation type="submission" date="2022-12" db="EMBL/GenBank/DDBJ databases">
        <title>Genome Sequence of Lasiodiplodia mahajangana.</title>
        <authorList>
            <person name="Buettner E."/>
        </authorList>
    </citation>
    <scope>NUCLEOTIDE SEQUENCE</scope>
    <source>
        <strain evidence="1">VT137</strain>
    </source>
</reference>
<accession>A0ACC2JLT0</accession>